<evidence type="ECO:0000256" key="1">
    <source>
        <dbReference type="SAM" id="MobiDB-lite"/>
    </source>
</evidence>
<evidence type="ECO:0000259" key="2">
    <source>
        <dbReference type="Pfam" id="PF09348"/>
    </source>
</evidence>
<dbReference type="InterPro" id="IPR018960">
    <property type="entry name" value="DUF1990"/>
</dbReference>
<feature type="region of interest" description="Disordered" evidence="1">
    <location>
        <begin position="1"/>
        <end position="20"/>
    </location>
</feature>
<evidence type="ECO:0000313" key="4">
    <source>
        <dbReference type="Proteomes" id="UP001500784"/>
    </source>
</evidence>
<gene>
    <name evidence="3" type="ORF">GCM10009688_06350</name>
</gene>
<sequence>MSNRPLTYPDAGFTERPYPRPLEGGWPEGYRLVLRSELIDVPEPAAAFLRLADGVLGWDLHRGSGLRVAASTPRAAAGVEMASGVGLGPLRWQAPCRVLWSAEPMLDGGVPVPGQRAGFGYGTLHGHPVAGEEGFYAELTADGRLFFRVAAYSRPANWFMALGNPVSRRTQELITRRYVRAARRLAVGSA</sequence>
<reference evidence="3 4" key="1">
    <citation type="journal article" date="2019" name="Int. J. Syst. Evol. Microbiol.">
        <title>The Global Catalogue of Microorganisms (GCM) 10K type strain sequencing project: providing services to taxonomists for standard genome sequencing and annotation.</title>
        <authorList>
            <consortium name="The Broad Institute Genomics Platform"/>
            <consortium name="The Broad Institute Genome Sequencing Center for Infectious Disease"/>
            <person name="Wu L."/>
            <person name="Ma J."/>
        </authorList>
    </citation>
    <scope>NUCLEOTIDE SEQUENCE [LARGE SCALE GENOMIC DNA]</scope>
    <source>
        <strain evidence="3 4">JCM 13316</strain>
    </source>
</reference>
<dbReference type="PANTHER" id="PTHR34202:SF1">
    <property type="entry name" value="UPF0548 PROTEIN"/>
    <property type="match status" value="1"/>
</dbReference>
<proteinExistence type="predicted"/>
<comment type="caution">
    <text evidence="3">The sequence shown here is derived from an EMBL/GenBank/DDBJ whole genome shotgun (WGS) entry which is preliminary data.</text>
</comment>
<dbReference type="Pfam" id="PF09348">
    <property type="entry name" value="DUF1990"/>
    <property type="match status" value="1"/>
</dbReference>
<evidence type="ECO:0000313" key="3">
    <source>
        <dbReference type="EMBL" id="GAA1905072.1"/>
    </source>
</evidence>
<organism evidence="3 4">
    <name type="scientific">Arthrobacter gandavensis</name>
    <dbReference type="NCBI Taxonomy" id="169960"/>
    <lineage>
        <taxon>Bacteria</taxon>
        <taxon>Bacillati</taxon>
        <taxon>Actinomycetota</taxon>
        <taxon>Actinomycetes</taxon>
        <taxon>Micrococcales</taxon>
        <taxon>Micrococcaceae</taxon>
        <taxon>Arthrobacter</taxon>
    </lineage>
</organism>
<accession>A0ABN2NX24</accession>
<feature type="domain" description="DUF1990" evidence="2">
    <location>
        <begin position="8"/>
        <end position="181"/>
    </location>
</feature>
<dbReference type="PIRSF" id="PIRSF010260">
    <property type="entry name" value="UCP010260"/>
    <property type="match status" value="1"/>
</dbReference>
<dbReference type="PANTHER" id="PTHR34202">
    <property type="entry name" value="UPF0548 PROTEIN"/>
    <property type="match status" value="1"/>
</dbReference>
<protein>
    <submittedName>
        <fullName evidence="3">DUF1990 domain-containing protein</fullName>
    </submittedName>
</protein>
<dbReference type="Proteomes" id="UP001500784">
    <property type="component" value="Unassembled WGS sequence"/>
</dbReference>
<dbReference type="EMBL" id="BAAALV010000002">
    <property type="protein sequence ID" value="GAA1905072.1"/>
    <property type="molecule type" value="Genomic_DNA"/>
</dbReference>
<dbReference type="InterPro" id="IPR014457">
    <property type="entry name" value="UCP010260"/>
</dbReference>
<keyword evidence="4" id="KW-1185">Reference proteome</keyword>
<name>A0ABN2NX24_9MICC</name>
<dbReference type="RefSeq" id="WP_246167166.1">
    <property type="nucleotide sequence ID" value="NZ_BAAALV010000002.1"/>
</dbReference>